<dbReference type="OrthoDB" id="9768177at2"/>
<dbReference type="Gene3D" id="2.40.170.20">
    <property type="entry name" value="TonB-dependent receptor, beta-barrel domain"/>
    <property type="match status" value="1"/>
</dbReference>
<organism evidence="10 11">
    <name type="scientific">Sphingobacterium alkalisoli</name>
    <dbReference type="NCBI Taxonomy" id="1874115"/>
    <lineage>
        <taxon>Bacteria</taxon>
        <taxon>Pseudomonadati</taxon>
        <taxon>Bacteroidota</taxon>
        <taxon>Sphingobacteriia</taxon>
        <taxon>Sphingobacteriales</taxon>
        <taxon>Sphingobacteriaceae</taxon>
        <taxon>Sphingobacterium</taxon>
    </lineage>
</organism>
<evidence type="ECO:0000256" key="5">
    <source>
        <dbReference type="ARBA" id="ARBA00023136"/>
    </source>
</evidence>
<evidence type="ECO:0000313" key="11">
    <source>
        <dbReference type="Proteomes" id="UP000309872"/>
    </source>
</evidence>
<dbReference type="SUPFAM" id="SSF49464">
    <property type="entry name" value="Carboxypeptidase regulatory domain-like"/>
    <property type="match status" value="1"/>
</dbReference>
<evidence type="ECO:0000256" key="7">
    <source>
        <dbReference type="PROSITE-ProRule" id="PRU01360"/>
    </source>
</evidence>
<dbReference type="InterPro" id="IPR039426">
    <property type="entry name" value="TonB-dep_rcpt-like"/>
</dbReference>
<keyword evidence="2 7" id="KW-0813">Transport</keyword>
<keyword evidence="3 7" id="KW-1134">Transmembrane beta strand</keyword>
<evidence type="ECO:0000256" key="4">
    <source>
        <dbReference type="ARBA" id="ARBA00022692"/>
    </source>
</evidence>
<comment type="caution">
    <text evidence="10">The sequence shown here is derived from an EMBL/GenBank/DDBJ whole genome shotgun (WGS) entry which is preliminary data.</text>
</comment>
<evidence type="ECO:0000256" key="6">
    <source>
        <dbReference type="ARBA" id="ARBA00023237"/>
    </source>
</evidence>
<sequence>MIYAAQLNFASAFGGQNIENTQVTLSKNNYLLQELILILENQTDFSLLYNADVLALKASKPIPAGTKSVKKLLKEIEDHYTVVYKIDGQVITLRTDKTARPPQQQRRLSGKVTDRNSNPLPNVTVAVKGKSGSVETNGSGQYSIDVEEGQVLVFSYLGFEPIEKAIGRGQILDVILDEKAQLLEEMVVTALGIKREEKALGYAVQKVEGATLQTVKGVDVATSLTGKVSGLMIRNSTEFTEEPAIQLRGESPLLVIDGVPYGNMTLRDIPADDIETIDVLKGPTASALYGYRGASGAIVVTTKKGSAAKGLRVELNSSTMFTSGYLAIPEMQSVYGRQIDAATNRYTGTGSWGVPMEGQEVVQWDPIGKEYKAMPYLPIGKDNFKNFLEQGYITNNHVSVTQQGELGNVRSSVNWMNNKGQYPNSRFDKYTYTLAGDINLDRFKLSSSVSINRQSSPNKGFSGYTGYDPMYSLLVWSAPDFDVRNYKDYWLVPNESQNNSYTGTNNNPYFDRFERVHAIDRNVFNGFVSASYQVTPWLNAMLRTGFDTYNNKQVIRISRGSLTGAGVAKVIVNGTEIWGESLKGSYNEGIGNGYSLNSDVMLNANKRFGDFELDGLVGGTIYYTEDEGIEARTQGGLSVPGFYSLKASVTNALVNTQAYKRQVNSVFGKLSASWRNMAFVEGTLRNDWSSTLPSSTRSYLYPSLSGSFLASEVIPKSDWMSFWKFRGSWTSSKTPANIYDINSAYNITTNAWGSLNSASFPETIRGTMVRPESSETWEVGTAARLFKNILSLDFTYYSKRMFDFLRATNVSNASGFNGNYINTNEEITRRGVELTANVTAIKTTDWQWDITANWSQYARYYTQLDEEFSVDRPWVQVGKRVDAYVLNDFLKDAGGNVIYESGLPVYSPYQSVFGYSDPGQIWGLASSVRYKDFSLALSVDGRIGGLAQTTTEMYMWQSGNHPNSVNDTRYLDVTTGTANYVGDGVKVISGNVAYDVYGNITSDTRQYAPNDVPVTYENYVKRIHKGTAWGGAPSPMDTYSTTFLKLREVSVTYRIPQSMSKFVGARGASVSAIGQNLFLWAKDFKYSDPDGGMDNFSDPSQRYIGFNIKVDF</sequence>
<keyword evidence="6 7" id="KW-0998">Cell outer membrane</keyword>
<evidence type="ECO:0000256" key="1">
    <source>
        <dbReference type="ARBA" id="ARBA00004571"/>
    </source>
</evidence>
<keyword evidence="11" id="KW-1185">Reference proteome</keyword>
<name>A0A4U0GY57_9SPHI</name>
<dbReference type="InterPro" id="IPR023996">
    <property type="entry name" value="TonB-dep_OMP_SusC/RagA"/>
</dbReference>
<dbReference type="InterPro" id="IPR037066">
    <property type="entry name" value="Plug_dom_sf"/>
</dbReference>
<feature type="domain" description="TonB-dependent receptor plug" evidence="9">
    <location>
        <begin position="200"/>
        <end position="297"/>
    </location>
</feature>
<keyword evidence="4 7" id="KW-0812">Transmembrane</keyword>
<gene>
    <name evidence="10" type="ORF">FAZ19_20065</name>
</gene>
<dbReference type="InterPro" id="IPR012910">
    <property type="entry name" value="Plug_dom"/>
</dbReference>
<dbReference type="InterPro" id="IPR023997">
    <property type="entry name" value="TonB-dep_OMP_SusC/RagA_CS"/>
</dbReference>
<dbReference type="PROSITE" id="PS52016">
    <property type="entry name" value="TONB_DEPENDENT_REC_3"/>
    <property type="match status" value="1"/>
</dbReference>
<protein>
    <submittedName>
        <fullName evidence="10">SusC/RagA family TonB-linked outer membrane protein</fullName>
    </submittedName>
</protein>
<dbReference type="Gene3D" id="2.60.40.1120">
    <property type="entry name" value="Carboxypeptidase-like, regulatory domain"/>
    <property type="match status" value="1"/>
</dbReference>
<dbReference type="Pfam" id="PF13715">
    <property type="entry name" value="CarbopepD_reg_2"/>
    <property type="match status" value="1"/>
</dbReference>
<dbReference type="Pfam" id="PF07715">
    <property type="entry name" value="Plug"/>
    <property type="match status" value="1"/>
</dbReference>
<dbReference type="AlphaFoldDB" id="A0A4U0GY57"/>
<dbReference type="NCBIfam" id="TIGR04056">
    <property type="entry name" value="OMP_RagA_SusC"/>
    <property type="match status" value="1"/>
</dbReference>
<proteinExistence type="inferred from homology"/>
<dbReference type="Gene3D" id="2.170.130.10">
    <property type="entry name" value="TonB-dependent receptor, plug domain"/>
    <property type="match status" value="1"/>
</dbReference>
<evidence type="ECO:0000256" key="8">
    <source>
        <dbReference type="SAM" id="MobiDB-lite"/>
    </source>
</evidence>
<evidence type="ECO:0000259" key="9">
    <source>
        <dbReference type="Pfam" id="PF07715"/>
    </source>
</evidence>
<dbReference type="EMBL" id="SUKA01000007">
    <property type="protein sequence ID" value="TJY62792.1"/>
    <property type="molecule type" value="Genomic_DNA"/>
</dbReference>
<feature type="region of interest" description="Disordered" evidence="8">
    <location>
        <begin position="96"/>
        <end position="121"/>
    </location>
</feature>
<evidence type="ECO:0000313" key="10">
    <source>
        <dbReference type="EMBL" id="TJY62792.1"/>
    </source>
</evidence>
<accession>A0A4U0GY57</accession>
<dbReference type="SUPFAM" id="SSF56935">
    <property type="entry name" value="Porins"/>
    <property type="match status" value="1"/>
</dbReference>
<dbReference type="InterPro" id="IPR036942">
    <property type="entry name" value="Beta-barrel_TonB_sf"/>
</dbReference>
<dbReference type="InterPro" id="IPR008969">
    <property type="entry name" value="CarboxyPept-like_regulatory"/>
</dbReference>
<dbReference type="GO" id="GO:0009279">
    <property type="term" value="C:cell outer membrane"/>
    <property type="evidence" value="ECO:0007669"/>
    <property type="project" value="UniProtKB-SubCell"/>
</dbReference>
<keyword evidence="5 7" id="KW-0472">Membrane</keyword>
<evidence type="ECO:0000256" key="3">
    <source>
        <dbReference type="ARBA" id="ARBA00022452"/>
    </source>
</evidence>
<dbReference type="NCBIfam" id="TIGR04057">
    <property type="entry name" value="SusC_RagA_signa"/>
    <property type="match status" value="1"/>
</dbReference>
<reference evidence="10 11" key="1">
    <citation type="submission" date="2019-04" db="EMBL/GenBank/DDBJ databases">
        <title>Sphingobacterium olei sp. nov., isolated from oil-contaminated soil.</title>
        <authorList>
            <person name="Liu B."/>
        </authorList>
    </citation>
    <scope>NUCLEOTIDE SEQUENCE [LARGE SCALE GENOMIC DNA]</scope>
    <source>
        <strain evidence="10 11">Y3L14</strain>
    </source>
</reference>
<dbReference type="Proteomes" id="UP000309872">
    <property type="component" value="Unassembled WGS sequence"/>
</dbReference>
<comment type="similarity">
    <text evidence="7">Belongs to the TonB-dependent receptor family.</text>
</comment>
<comment type="subcellular location">
    <subcellularLocation>
        <location evidence="1 7">Cell outer membrane</location>
        <topology evidence="1 7">Multi-pass membrane protein</topology>
    </subcellularLocation>
</comment>
<evidence type="ECO:0000256" key="2">
    <source>
        <dbReference type="ARBA" id="ARBA00022448"/>
    </source>
</evidence>